<dbReference type="EMBL" id="KQ242206">
    <property type="protein sequence ID" value="KNC80045.1"/>
    <property type="molecule type" value="Genomic_DNA"/>
</dbReference>
<evidence type="ECO:0000256" key="1">
    <source>
        <dbReference type="SAM" id="SignalP"/>
    </source>
</evidence>
<dbReference type="AlphaFoldDB" id="A0A0L0FTB3"/>
<accession>A0A0L0FTB3</accession>
<dbReference type="PANTHER" id="PTHR34203">
    <property type="entry name" value="METHYLTRANSFERASE, FKBM FAMILY PROTEIN"/>
    <property type="match status" value="1"/>
</dbReference>
<organism evidence="3 4">
    <name type="scientific">Sphaeroforma arctica JP610</name>
    <dbReference type="NCBI Taxonomy" id="667725"/>
    <lineage>
        <taxon>Eukaryota</taxon>
        <taxon>Ichthyosporea</taxon>
        <taxon>Ichthyophonida</taxon>
        <taxon>Sphaeroforma</taxon>
    </lineage>
</organism>
<dbReference type="InterPro" id="IPR006342">
    <property type="entry name" value="FkbM_mtfrase"/>
</dbReference>
<keyword evidence="1" id="KW-0732">Signal</keyword>
<dbReference type="Proteomes" id="UP000054560">
    <property type="component" value="Unassembled WGS sequence"/>
</dbReference>
<dbReference type="SUPFAM" id="SSF53335">
    <property type="entry name" value="S-adenosyl-L-methionine-dependent methyltransferases"/>
    <property type="match status" value="1"/>
</dbReference>
<dbReference type="NCBIfam" id="TIGR01444">
    <property type="entry name" value="fkbM_fam"/>
    <property type="match status" value="1"/>
</dbReference>
<protein>
    <recommendedName>
        <fullName evidence="2">Methyltransferase FkbM domain-containing protein</fullName>
    </recommendedName>
</protein>
<dbReference type="Pfam" id="PF05050">
    <property type="entry name" value="Methyltransf_21"/>
    <property type="match status" value="1"/>
</dbReference>
<reference evidence="3 4" key="1">
    <citation type="submission" date="2011-02" db="EMBL/GenBank/DDBJ databases">
        <title>The Genome Sequence of Sphaeroforma arctica JP610.</title>
        <authorList>
            <consortium name="The Broad Institute Genome Sequencing Platform"/>
            <person name="Russ C."/>
            <person name="Cuomo C."/>
            <person name="Young S.K."/>
            <person name="Zeng Q."/>
            <person name="Gargeya S."/>
            <person name="Alvarado L."/>
            <person name="Berlin A."/>
            <person name="Chapman S.B."/>
            <person name="Chen Z."/>
            <person name="Freedman E."/>
            <person name="Gellesch M."/>
            <person name="Goldberg J."/>
            <person name="Griggs A."/>
            <person name="Gujja S."/>
            <person name="Heilman E."/>
            <person name="Heiman D."/>
            <person name="Howarth C."/>
            <person name="Mehta T."/>
            <person name="Neiman D."/>
            <person name="Pearson M."/>
            <person name="Roberts A."/>
            <person name="Saif S."/>
            <person name="Shea T."/>
            <person name="Shenoy N."/>
            <person name="Sisk P."/>
            <person name="Stolte C."/>
            <person name="Sykes S."/>
            <person name="White J."/>
            <person name="Yandava C."/>
            <person name="Burger G."/>
            <person name="Gray M.W."/>
            <person name="Holland P.W.H."/>
            <person name="King N."/>
            <person name="Lang F.B.F."/>
            <person name="Roger A.J."/>
            <person name="Ruiz-Trillo I."/>
            <person name="Haas B."/>
            <person name="Nusbaum C."/>
            <person name="Birren B."/>
        </authorList>
    </citation>
    <scope>NUCLEOTIDE SEQUENCE [LARGE SCALE GENOMIC DNA]</scope>
    <source>
        <strain evidence="3 4">JP610</strain>
    </source>
</reference>
<feature type="domain" description="Methyltransferase FkbM" evidence="2">
    <location>
        <begin position="107"/>
        <end position="250"/>
    </location>
</feature>
<sequence length="269" mass="30188">MMESRANGKQQRLCILFVVACCALFTGHYCSTKQGVNPYAVRVNDPDTPTDPNSFDEVNVSLPCGHQFLMRGHNLRDANIIREFAEDEYGICKATELQDKKNGKVIDIGGNVGTFSIATLLQYPNAKSIVLEPTKINREFIKHNAKVNGVSDRLTVLNSAATVDGRSLFIKWDEVNPANSRMVSKYKPNQSIEEVKSVSLQSVIAKQKYVDIVKIDCEGCEQEILMGTPALMDEKLVGRVVGEIHWVKNERMRCILNRFAQDTQLQFQC</sequence>
<dbReference type="OrthoDB" id="5835829at2759"/>
<keyword evidence="4" id="KW-1185">Reference proteome</keyword>
<evidence type="ECO:0000313" key="3">
    <source>
        <dbReference type="EMBL" id="KNC80045.1"/>
    </source>
</evidence>
<dbReference type="Gene3D" id="3.40.50.150">
    <property type="entry name" value="Vaccinia Virus protein VP39"/>
    <property type="match status" value="1"/>
</dbReference>
<dbReference type="InterPro" id="IPR052514">
    <property type="entry name" value="SAM-dependent_MTase"/>
</dbReference>
<dbReference type="PANTHER" id="PTHR34203:SF15">
    <property type="entry name" value="SLL1173 PROTEIN"/>
    <property type="match status" value="1"/>
</dbReference>
<dbReference type="InterPro" id="IPR029063">
    <property type="entry name" value="SAM-dependent_MTases_sf"/>
</dbReference>
<proteinExistence type="predicted"/>
<name>A0A0L0FTB3_9EUKA</name>
<feature type="signal peptide" evidence="1">
    <location>
        <begin position="1"/>
        <end position="30"/>
    </location>
</feature>
<evidence type="ECO:0000259" key="2">
    <source>
        <dbReference type="Pfam" id="PF05050"/>
    </source>
</evidence>
<gene>
    <name evidence="3" type="ORF">SARC_07591</name>
</gene>
<evidence type="ECO:0000313" key="4">
    <source>
        <dbReference type="Proteomes" id="UP000054560"/>
    </source>
</evidence>
<feature type="chain" id="PRO_5005538379" description="Methyltransferase FkbM domain-containing protein" evidence="1">
    <location>
        <begin position="31"/>
        <end position="269"/>
    </location>
</feature>
<dbReference type="GeneID" id="25908095"/>
<dbReference type="RefSeq" id="XP_014153947.1">
    <property type="nucleotide sequence ID" value="XM_014298472.1"/>
</dbReference>